<dbReference type="EMBL" id="JBBHLL010000123">
    <property type="protein sequence ID" value="KAK7814484.1"/>
    <property type="molecule type" value="Genomic_DNA"/>
</dbReference>
<sequence length="52" mass="5450">MLNDCDSGGQGASRGGGVILRAGHQPFLRAAAAHVLLSGRLMQYLSQKILLT</sequence>
<reference evidence="1 2" key="1">
    <citation type="journal article" date="2023" name="bioRxiv">
        <title>Conserved and derived expression patterns and positive selection on dental genes reveal complex evolutionary context of ever-growing rodent molars.</title>
        <authorList>
            <person name="Calamari Z.T."/>
            <person name="Song A."/>
            <person name="Cohen E."/>
            <person name="Akter M."/>
            <person name="Roy R.D."/>
            <person name="Hallikas O."/>
            <person name="Christensen M.M."/>
            <person name="Li P."/>
            <person name="Marangoni P."/>
            <person name="Jernvall J."/>
            <person name="Klein O.D."/>
        </authorList>
    </citation>
    <scope>NUCLEOTIDE SEQUENCE [LARGE SCALE GENOMIC DNA]</scope>
    <source>
        <strain evidence="1">V071</strain>
    </source>
</reference>
<gene>
    <name evidence="1" type="ORF">U0070_008852</name>
</gene>
<keyword evidence="2" id="KW-1185">Reference proteome</keyword>
<proteinExistence type="predicted"/>
<accession>A0AAW0IJJ7</accession>
<evidence type="ECO:0000313" key="1">
    <source>
        <dbReference type="EMBL" id="KAK7814484.1"/>
    </source>
</evidence>
<comment type="caution">
    <text evidence="1">The sequence shown here is derived from an EMBL/GenBank/DDBJ whole genome shotgun (WGS) entry which is preliminary data.</text>
</comment>
<dbReference type="AlphaFoldDB" id="A0AAW0IJJ7"/>
<dbReference type="Proteomes" id="UP001488838">
    <property type="component" value="Unassembled WGS sequence"/>
</dbReference>
<name>A0AAW0IJJ7_MYOGA</name>
<protein>
    <submittedName>
        <fullName evidence="1">Uncharacterized protein</fullName>
    </submittedName>
</protein>
<evidence type="ECO:0000313" key="2">
    <source>
        <dbReference type="Proteomes" id="UP001488838"/>
    </source>
</evidence>
<organism evidence="1 2">
    <name type="scientific">Myodes glareolus</name>
    <name type="common">Bank vole</name>
    <name type="synonym">Clethrionomys glareolus</name>
    <dbReference type="NCBI Taxonomy" id="447135"/>
    <lineage>
        <taxon>Eukaryota</taxon>
        <taxon>Metazoa</taxon>
        <taxon>Chordata</taxon>
        <taxon>Craniata</taxon>
        <taxon>Vertebrata</taxon>
        <taxon>Euteleostomi</taxon>
        <taxon>Mammalia</taxon>
        <taxon>Eutheria</taxon>
        <taxon>Euarchontoglires</taxon>
        <taxon>Glires</taxon>
        <taxon>Rodentia</taxon>
        <taxon>Myomorpha</taxon>
        <taxon>Muroidea</taxon>
        <taxon>Cricetidae</taxon>
        <taxon>Arvicolinae</taxon>
        <taxon>Myodes</taxon>
    </lineage>
</organism>